<organism evidence="2 3">
    <name type="scientific">Thiorhodovibrio frisius</name>
    <dbReference type="NCBI Taxonomy" id="631362"/>
    <lineage>
        <taxon>Bacteria</taxon>
        <taxon>Pseudomonadati</taxon>
        <taxon>Pseudomonadota</taxon>
        <taxon>Gammaproteobacteria</taxon>
        <taxon>Chromatiales</taxon>
        <taxon>Chromatiaceae</taxon>
        <taxon>Thiorhodovibrio</taxon>
    </lineage>
</organism>
<evidence type="ECO:0000313" key="3">
    <source>
        <dbReference type="Proteomes" id="UP000002964"/>
    </source>
</evidence>
<gene>
    <name evidence="2" type="ORF">Thi970DRAFT_00428</name>
</gene>
<evidence type="ECO:0000256" key="1">
    <source>
        <dbReference type="SAM" id="MobiDB-lite"/>
    </source>
</evidence>
<keyword evidence="3" id="KW-1185">Reference proteome</keyword>
<reference evidence="2 3" key="2">
    <citation type="submission" date="2011-11" db="EMBL/GenBank/DDBJ databases">
        <authorList>
            <consortium name="US DOE Joint Genome Institute"/>
            <person name="Lucas S."/>
            <person name="Han J."/>
            <person name="Lapidus A."/>
            <person name="Cheng J.-F."/>
            <person name="Goodwin L."/>
            <person name="Pitluck S."/>
            <person name="Peters L."/>
            <person name="Ovchinnikova G."/>
            <person name="Zhang X."/>
            <person name="Detter J.C."/>
            <person name="Han C."/>
            <person name="Tapia R."/>
            <person name="Land M."/>
            <person name="Hauser L."/>
            <person name="Kyrpides N."/>
            <person name="Ivanova N."/>
            <person name="Pagani I."/>
            <person name="Vogl K."/>
            <person name="Liu Z."/>
            <person name="Overmann J."/>
            <person name="Frigaard N.-U."/>
            <person name="Bryant D."/>
            <person name="Woyke T."/>
        </authorList>
    </citation>
    <scope>NUCLEOTIDE SEQUENCE [LARGE SCALE GENOMIC DNA]</scope>
    <source>
        <strain evidence="2 3">970</strain>
    </source>
</reference>
<dbReference type="HOGENOM" id="CLU_1427410_0_0_6"/>
<dbReference type="Proteomes" id="UP000002964">
    <property type="component" value="Unassembled WGS sequence"/>
</dbReference>
<reference evidence="3" key="1">
    <citation type="submission" date="2011-06" db="EMBL/GenBank/DDBJ databases">
        <authorList>
            <consortium name="US DOE Joint Genome Institute (JGI-PGF)"/>
            <person name="Lucas S."/>
            <person name="Han J."/>
            <person name="Lapidus A."/>
            <person name="Cheng J.-F."/>
            <person name="Goodwin L."/>
            <person name="Pitluck S."/>
            <person name="Peters L."/>
            <person name="Land M.L."/>
            <person name="Hauser L."/>
            <person name="Vogl K."/>
            <person name="Liu Z."/>
            <person name="Overmann J."/>
            <person name="Frigaard N.-U."/>
            <person name="Bryant D.A."/>
            <person name="Woyke T.J."/>
        </authorList>
    </citation>
    <scope>NUCLEOTIDE SEQUENCE [LARGE SCALE GENOMIC DNA]</scope>
    <source>
        <strain evidence="3">970</strain>
    </source>
</reference>
<proteinExistence type="predicted"/>
<dbReference type="AlphaFoldDB" id="H8YWG7"/>
<protein>
    <submittedName>
        <fullName evidence="2">Uncharacterized protein</fullName>
    </submittedName>
</protein>
<name>H8YWG7_9GAMM</name>
<dbReference type="STRING" id="631362.Thi970DRAFT_00428"/>
<feature type="region of interest" description="Disordered" evidence="1">
    <location>
        <begin position="97"/>
        <end position="126"/>
    </location>
</feature>
<accession>H8YWG7</accession>
<dbReference type="EMBL" id="JH603168">
    <property type="protein sequence ID" value="EIC22793.1"/>
    <property type="molecule type" value="Genomic_DNA"/>
</dbReference>
<sequence>MKIPEIIWPPSTYRLLDHWSQKKQRAKMRPLARLRTLSRGGILGTDPRCRASSLQGDPINRGNFSRMDFWPRQKIRKNGALAHLTVSVRLARLDRHRQGQARAAGGIRDRKRPRKKPAGTGQLVENLAASTSSSYVNGRKTHLPRPCVASWLRSRKLCDSSRKMRRRSVFKYVSRFGGSRNRRKPRGIID</sequence>
<evidence type="ECO:0000313" key="2">
    <source>
        <dbReference type="EMBL" id="EIC22793.1"/>
    </source>
</evidence>